<proteinExistence type="predicted"/>
<dbReference type="Proteomes" id="UP000274131">
    <property type="component" value="Unassembled WGS sequence"/>
</dbReference>
<dbReference type="SUPFAM" id="SSF52540">
    <property type="entry name" value="P-loop containing nucleoside triphosphate hydrolases"/>
    <property type="match status" value="1"/>
</dbReference>
<dbReference type="CDD" id="cd00882">
    <property type="entry name" value="Ras_like_GTPase"/>
    <property type="match status" value="1"/>
</dbReference>
<dbReference type="GO" id="GO:0005525">
    <property type="term" value="F:GTP binding"/>
    <property type="evidence" value="ECO:0007669"/>
    <property type="project" value="InterPro"/>
</dbReference>
<evidence type="ECO:0000313" key="3">
    <source>
        <dbReference type="Proteomes" id="UP000274131"/>
    </source>
</evidence>
<dbReference type="PANTHER" id="PTHR32046:SF11">
    <property type="entry name" value="IMMUNE-ASSOCIATED NUCLEOTIDE-BINDING PROTEIN 10-LIKE"/>
    <property type="match status" value="1"/>
</dbReference>
<dbReference type="InterPro" id="IPR006073">
    <property type="entry name" value="GTP-bd"/>
</dbReference>
<name>A0A0N4VFK6_ENTVE</name>
<keyword evidence="3" id="KW-1185">Reference proteome</keyword>
<dbReference type="OrthoDB" id="8954335at2759"/>
<dbReference type="PANTHER" id="PTHR32046">
    <property type="entry name" value="G DOMAIN-CONTAINING PROTEIN"/>
    <property type="match status" value="1"/>
</dbReference>
<organism evidence="4">
    <name type="scientific">Enterobius vermicularis</name>
    <name type="common">Human pinworm</name>
    <dbReference type="NCBI Taxonomy" id="51028"/>
    <lineage>
        <taxon>Eukaryota</taxon>
        <taxon>Metazoa</taxon>
        <taxon>Ecdysozoa</taxon>
        <taxon>Nematoda</taxon>
        <taxon>Chromadorea</taxon>
        <taxon>Rhabditida</taxon>
        <taxon>Spirurina</taxon>
        <taxon>Oxyuridomorpha</taxon>
        <taxon>Oxyuroidea</taxon>
        <taxon>Oxyuridae</taxon>
        <taxon>Enterobius</taxon>
    </lineage>
</organism>
<feature type="domain" description="G" evidence="1">
    <location>
        <begin position="36"/>
        <end position="117"/>
    </location>
</feature>
<dbReference type="AlphaFoldDB" id="A0A0N4VFK6"/>
<reference evidence="4" key="1">
    <citation type="submission" date="2017-02" db="UniProtKB">
        <authorList>
            <consortium name="WormBaseParasite"/>
        </authorList>
    </citation>
    <scope>IDENTIFICATION</scope>
</reference>
<dbReference type="Gene3D" id="3.40.50.300">
    <property type="entry name" value="P-loop containing nucleotide triphosphate hydrolases"/>
    <property type="match status" value="1"/>
</dbReference>
<evidence type="ECO:0000259" key="1">
    <source>
        <dbReference type="Pfam" id="PF01926"/>
    </source>
</evidence>
<reference evidence="2 3" key="2">
    <citation type="submission" date="2018-10" db="EMBL/GenBank/DDBJ databases">
        <authorList>
            <consortium name="Pathogen Informatics"/>
        </authorList>
    </citation>
    <scope>NUCLEOTIDE SEQUENCE [LARGE SCALE GENOMIC DNA]</scope>
</reference>
<dbReference type="EMBL" id="UXUI01009708">
    <property type="protein sequence ID" value="VDD94189.1"/>
    <property type="molecule type" value="Genomic_DNA"/>
</dbReference>
<dbReference type="WBParaSite" id="EVEC_0000953001-mRNA-1">
    <property type="protein sequence ID" value="EVEC_0000953001-mRNA-1"/>
    <property type="gene ID" value="EVEC_0000953001"/>
</dbReference>
<evidence type="ECO:0000313" key="4">
    <source>
        <dbReference type="WBParaSite" id="EVEC_0000953001-mRNA-1"/>
    </source>
</evidence>
<gene>
    <name evidence="2" type="ORF">EVEC_LOCUS8940</name>
</gene>
<dbReference type="Pfam" id="PF01926">
    <property type="entry name" value="MMR_HSR1"/>
    <property type="match status" value="1"/>
</dbReference>
<accession>A0A0N4VFK6</accession>
<evidence type="ECO:0000313" key="2">
    <source>
        <dbReference type="EMBL" id="VDD94189.1"/>
    </source>
</evidence>
<dbReference type="STRING" id="51028.A0A0N4VFK6"/>
<protein>
    <submittedName>
        <fullName evidence="4">G domain-containing protein</fullName>
    </submittedName>
</protein>
<dbReference type="InterPro" id="IPR027417">
    <property type="entry name" value="P-loop_NTPase"/>
</dbReference>
<sequence>MAYVSVSRQELSQFSRNPHIRKIIIGGPKSMNFKVILLFGFKKAGKTSVISSVLNYLYDVKKYHNFRFVLEEDIQSTSDLVEYVVNNSVLQYSVTFVDTPGVLDKQGYSDTSSIIKEWYEELLKEGKFCLDAITIVLKSDEQELTWPYIHELAAVKKMFGDDLRVNVLPVITYSEILPQPTAVKAMAYANITFLEYYKVNSAGFAQYDGKISKSLYSDYFEDGLLSFKRYFSVRAYDLEQPLLSVKTKPCLVPAGT</sequence>